<comment type="caution">
    <text evidence="1">The sequence shown here is derived from an EMBL/GenBank/DDBJ whole genome shotgun (WGS) entry which is preliminary data.</text>
</comment>
<reference evidence="1 2" key="1">
    <citation type="submission" date="2019-07" db="EMBL/GenBank/DDBJ databases">
        <title>Whole genome shotgun sequence of Cellulomonas composti NBRC 100758.</title>
        <authorList>
            <person name="Hosoyama A."/>
            <person name="Uohara A."/>
            <person name="Ohji S."/>
            <person name="Ichikawa N."/>
        </authorList>
    </citation>
    <scope>NUCLEOTIDE SEQUENCE [LARGE SCALE GENOMIC DNA]</scope>
    <source>
        <strain evidence="1 2">NBRC 100758</strain>
    </source>
</reference>
<evidence type="ECO:0000313" key="2">
    <source>
        <dbReference type="Proteomes" id="UP000321720"/>
    </source>
</evidence>
<protein>
    <submittedName>
        <fullName evidence="1">Uncharacterized protein</fullName>
    </submittedName>
</protein>
<dbReference type="Proteomes" id="UP000321720">
    <property type="component" value="Unassembled WGS sequence"/>
</dbReference>
<organism evidence="1 2">
    <name type="scientific">Cellulomonas composti</name>
    <dbReference type="NCBI Taxonomy" id="266130"/>
    <lineage>
        <taxon>Bacteria</taxon>
        <taxon>Bacillati</taxon>
        <taxon>Actinomycetota</taxon>
        <taxon>Actinomycetes</taxon>
        <taxon>Micrococcales</taxon>
        <taxon>Cellulomonadaceae</taxon>
        <taxon>Cellulomonas</taxon>
    </lineage>
</organism>
<dbReference type="EMBL" id="BJWG01000006">
    <property type="protein sequence ID" value="GEL95037.1"/>
    <property type="molecule type" value="Genomic_DNA"/>
</dbReference>
<evidence type="ECO:0000313" key="1">
    <source>
        <dbReference type="EMBL" id="GEL95037.1"/>
    </source>
</evidence>
<dbReference type="AlphaFoldDB" id="A0A511JAM5"/>
<keyword evidence="2" id="KW-1185">Reference proteome</keyword>
<proteinExistence type="predicted"/>
<accession>A0A511JAM5</accession>
<gene>
    <name evidence="1" type="ORF">CCO02nite_16950</name>
</gene>
<name>A0A511JAM5_9CELL</name>
<dbReference type="RefSeq" id="WP_246117439.1">
    <property type="nucleotide sequence ID" value="NZ_BJWG01000006.1"/>
</dbReference>
<sequence>MRTGRGIAAGDAGLSADDSLTVYSSRRATRRAGGIGDGVSGIGDGRRRVGAAASEAAMTAVFHDGRDPISLEPLGMPYTQLMPGEVGTLWPGTT</sequence>